<evidence type="ECO:0000256" key="2">
    <source>
        <dbReference type="ARBA" id="ARBA00023125"/>
    </source>
</evidence>
<organism evidence="5 6">
    <name type="scientific">Chitinophaga lutea</name>
    <dbReference type="NCBI Taxonomy" id="2488634"/>
    <lineage>
        <taxon>Bacteria</taxon>
        <taxon>Pseudomonadati</taxon>
        <taxon>Bacteroidota</taxon>
        <taxon>Chitinophagia</taxon>
        <taxon>Chitinophagales</taxon>
        <taxon>Chitinophagaceae</taxon>
        <taxon>Chitinophaga</taxon>
    </lineage>
</organism>
<sequence>MTFAIDHKSPVPLHIQTEDLLRKIIKQPQYQKGKHLPNEIELARTLNISRGTLRQAINKLVYEGLLTRKKGVGTKVNNMVSSRALNWLSFSQEMAVRGIPIKNFETHLSWVKPEESVRNFFDIKGNRKVLKLEKLRGRPEGPFVYFVSYFHPRIGLTGEEDFKRPLYEILESDYQVVADLSQEEISARAADKFLAGKLQLDTGSPILCRKRFVFDQAERPIEYNLGFYRADSFVYTIESRREQ</sequence>
<dbReference type="Gene3D" id="3.40.1410.10">
    <property type="entry name" value="Chorismate lyase-like"/>
    <property type="match status" value="1"/>
</dbReference>
<keyword evidence="6" id="KW-1185">Reference proteome</keyword>
<keyword evidence="1" id="KW-0805">Transcription regulation</keyword>
<dbReference type="AlphaFoldDB" id="A0A3N4Q032"/>
<dbReference type="SMART" id="SM00345">
    <property type="entry name" value="HTH_GNTR"/>
    <property type="match status" value="1"/>
</dbReference>
<dbReference type="InterPro" id="IPR011663">
    <property type="entry name" value="UTRA"/>
</dbReference>
<evidence type="ECO:0000256" key="1">
    <source>
        <dbReference type="ARBA" id="ARBA00023015"/>
    </source>
</evidence>
<feature type="domain" description="HTH gntR-type" evidence="4">
    <location>
        <begin position="11"/>
        <end position="79"/>
    </location>
</feature>
<dbReference type="OrthoDB" id="9815017at2"/>
<dbReference type="InterPro" id="IPR036388">
    <property type="entry name" value="WH-like_DNA-bd_sf"/>
</dbReference>
<dbReference type="InterPro" id="IPR036390">
    <property type="entry name" value="WH_DNA-bd_sf"/>
</dbReference>
<evidence type="ECO:0000259" key="4">
    <source>
        <dbReference type="PROSITE" id="PS50949"/>
    </source>
</evidence>
<dbReference type="InterPro" id="IPR050679">
    <property type="entry name" value="Bact_HTH_transcr_reg"/>
</dbReference>
<dbReference type="GO" id="GO:0003677">
    <property type="term" value="F:DNA binding"/>
    <property type="evidence" value="ECO:0007669"/>
    <property type="project" value="UniProtKB-KW"/>
</dbReference>
<dbReference type="InterPro" id="IPR000524">
    <property type="entry name" value="Tscrpt_reg_HTH_GntR"/>
</dbReference>
<evidence type="ECO:0000313" key="5">
    <source>
        <dbReference type="EMBL" id="RPE12529.1"/>
    </source>
</evidence>
<reference evidence="5 6" key="1">
    <citation type="submission" date="2018-11" db="EMBL/GenBank/DDBJ databases">
        <title>Chitinophaga lutea sp.nov., isolate from arsenic contaminated soil.</title>
        <authorList>
            <person name="Zong Y."/>
        </authorList>
    </citation>
    <scope>NUCLEOTIDE SEQUENCE [LARGE SCALE GENOMIC DNA]</scope>
    <source>
        <strain evidence="5 6">ZY74</strain>
    </source>
</reference>
<dbReference type="PANTHER" id="PTHR44846">
    <property type="entry name" value="MANNOSYL-D-GLYCERATE TRANSPORT/METABOLISM SYSTEM REPRESSOR MNGR-RELATED"/>
    <property type="match status" value="1"/>
</dbReference>
<dbReference type="Gene3D" id="1.10.10.10">
    <property type="entry name" value="Winged helix-like DNA-binding domain superfamily/Winged helix DNA-binding domain"/>
    <property type="match status" value="1"/>
</dbReference>
<dbReference type="PANTHER" id="PTHR44846:SF1">
    <property type="entry name" value="MANNOSYL-D-GLYCERATE TRANSPORT_METABOLISM SYSTEM REPRESSOR MNGR-RELATED"/>
    <property type="match status" value="1"/>
</dbReference>
<accession>A0A3N4Q032</accession>
<name>A0A3N4Q032_9BACT</name>
<dbReference type="InterPro" id="IPR028978">
    <property type="entry name" value="Chorismate_lyase_/UTRA_dom_sf"/>
</dbReference>
<protein>
    <submittedName>
        <fullName evidence="5">GntR family transcriptional regulator</fullName>
    </submittedName>
</protein>
<dbReference type="SUPFAM" id="SSF64288">
    <property type="entry name" value="Chorismate lyase-like"/>
    <property type="match status" value="1"/>
</dbReference>
<evidence type="ECO:0000313" key="6">
    <source>
        <dbReference type="Proteomes" id="UP000278351"/>
    </source>
</evidence>
<comment type="caution">
    <text evidence="5">The sequence shown here is derived from an EMBL/GenBank/DDBJ whole genome shotgun (WGS) entry which is preliminary data.</text>
</comment>
<dbReference type="PRINTS" id="PR00035">
    <property type="entry name" value="HTHGNTR"/>
</dbReference>
<dbReference type="SMART" id="SM00866">
    <property type="entry name" value="UTRA"/>
    <property type="match status" value="1"/>
</dbReference>
<gene>
    <name evidence="5" type="ORF">EGT74_02960</name>
</gene>
<proteinExistence type="predicted"/>
<dbReference type="RefSeq" id="WP_123845040.1">
    <property type="nucleotide sequence ID" value="NZ_RPDH01000001.1"/>
</dbReference>
<dbReference type="Pfam" id="PF07702">
    <property type="entry name" value="UTRA"/>
    <property type="match status" value="1"/>
</dbReference>
<dbReference type="GO" id="GO:0003700">
    <property type="term" value="F:DNA-binding transcription factor activity"/>
    <property type="evidence" value="ECO:0007669"/>
    <property type="project" value="InterPro"/>
</dbReference>
<keyword evidence="2" id="KW-0238">DNA-binding</keyword>
<dbReference type="CDD" id="cd07377">
    <property type="entry name" value="WHTH_GntR"/>
    <property type="match status" value="1"/>
</dbReference>
<dbReference type="Proteomes" id="UP000278351">
    <property type="component" value="Unassembled WGS sequence"/>
</dbReference>
<dbReference type="GO" id="GO:0045892">
    <property type="term" value="P:negative regulation of DNA-templated transcription"/>
    <property type="evidence" value="ECO:0007669"/>
    <property type="project" value="TreeGrafter"/>
</dbReference>
<dbReference type="EMBL" id="RPDH01000001">
    <property type="protein sequence ID" value="RPE12529.1"/>
    <property type="molecule type" value="Genomic_DNA"/>
</dbReference>
<keyword evidence="3" id="KW-0804">Transcription</keyword>
<dbReference type="PROSITE" id="PS50949">
    <property type="entry name" value="HTH_GNTR"/>
    <property type="match status" value="1"/>
</dbReference>
<evidence type="ECO:0000256" key="3">
    <source>
        <dbReference type="ARBA" id="ARBA00023163"/>
    </source>
</evidence>
<dbReference type="SUPFAM" id="SSF46785">
    <property type="entry name" value="Winged helix' DNA-binding domain"/>
    <property type="match status" value="1"/>
</dbReference>
<dbReference type="Pfam" id="PF00392">
    <property type="entry name" value="GntR"/>
    <property type="match status" value="1"/>
</dbReference>